<feature type="domain" description="SPW repeat-containing integral membrane" evidence="2">
    <location>
        <begin position="30"/>
        <end position="124"/>
    </location>
</feature>
<feature type="transmembrane region" description="Helical" evidence="1">
    <location>
        <begin position="59"/>
        <end position="79"/>
    </location>
</feature>
<proteinExistence type="predicted"/>
<name>A0ABU8XVF3_9PROT</name>
<dbReference type="EMBL" id="JBBLZC010000011">
    <property type="protein sequence ID" value="MEK0083927.1"/>
    <property type="molecule type" value="Genomic_DNA"/>
</dbReference>
<evidence type="ECO:0000256" key="1">
    <source>
        <dbReference type="SAM" id="Phobius"/>
    </source>
</evidence>
<protein>
    <submittedName>
        <fullName evidence="3">SPW repeat protein</fullName>
    </submittedName>
</protein>
<keyword evidence="1" id="KW-1133">Transmembrane helix</keyword>
<comment type="caution">
    <text evidence="3">The sequence shown here is derived from an EMBL/GenBank/DDBJ whole genome shotgun (WGS) entry which is preliminary data.</text>
</comment>
<feature type="transmembrane region" description="Helical" evidence="1">
    <location>
        <begin position="33"/>
        <end position="52"/>
    </location>
</feature>
<dbReference type="InterPro" id="IPR005530">
    <property type="entry name" value="SPW"/>
</dbReference>
<evidence type="ECO:0000313" key="4">
    <source>
        <dbReference type="Proteomes" id="UP001375743"/>
    </source>
</evidence>
<keyword evidence="1" id="KW-0812">Transmembrane</keyword>
<reference evidence="3 4" key="1">
    <citation type="submission" date="2024-01" db="EMBL/GenBank/DDBJ databases">
        <title>Multi-omics insights into the function and evolution of sodium benzoate biodegradation pathways in Benzoatithermus flavus gen. nov., sp. nov. from hot spring.</title>
        <authorList>
            <person name="Hu C.-J."/>
            <person name="Li W.-J."/>
        </authorList>
    </citation>
    <scope>NUCLEOTIDE SEQUENCE [LARGE SCALE GENOMIC DNA]</scope>
    <source>
        <strain evidence="3 4">SYSU G07066</strain>
    </source>
</reference>
<dbReference type="Pfam" id="PF03779">
    <property type="entry name" value="SPW"/>
    <property type="match status" value="1"/>
</dbReference>
<dbReference type="RefSeq" id="WP_418159778.1">
    <property type="nucleotide sequence ID" value="NZ_JBBLZC010000011.1"/>
</dbReference>
<organism evidence="3 4">
    <name type="scientific">Benzoatithermus flavus</name>
    <dbReference type="NCBI Taxonomy" id="3108223"/>
    <lineage>
        <taxon>Bacteria</taxon>
        <taxon>Pseudomonadati</taxon>
        <taxon>Pseudomonadota</taxon>
        <taxon>Alphaproteobacteria</taxon>
        <taxon>Geminicoccales</taxon>
        <taxon>Geminicoccaceae</taxon>
        <taxon>Benzoatithermus</taxon>
    </lineage>
</organism>
<dbReference type="Proteomes" id="UP001375743">
    <property type="component" value="Unassembled WGS sequence"/>
</dbReference>
<gene>
    <name evidence="3" type="ORF">U1T56_12260</name>
</gene>
<keyword evidence="1" id="KW-0472">Membrane</keyword>
<feature type="transmembrane region" description="Helical" evidence="1">
    <location>
        <begin position="99"/>
        <end position="126"/>
    </location>
</feature>
<evidence type="ECO:0000259" key="2">
    <source>
        <dbReference type="Pfam" id="PF03779"/>
    </source>
</evidence>
<accession>A0ABU8XVF3</accession>
<evidence type="ECO:0000313" key="3">
    <source>
        <dbReference type="EMBL" id="MEK0083927.1"/>
    </source>
</evidence>
<keyword evidence="4" id="KW-1185">Reference proteome</keyword>
<sequence length="139" mass="14943">MVSASSEVHDVSALMEVSMSNGWNVLSRQWQDAVNTVLGVWLVVSPWVLGYATATTPAWNAWVLGVVIAVTGIAALTAFHRWEEWVNAVLGAWLVVSPWLLGFTGLTAALWNQIVVGIVVAGLAIWRAMAIDGRTIAST</sequence>